<dbReference type="EMBL" id="JAACJN010000311">
    <property type="protein sequence ID" value="KAF5349070.1"/>
    <property type="molecule type" value="Genomic_DNA"/>
</dbReference>
<gene>
    <name evidence="3" type="ORF">D9757_012193</name>
</gene>
<dbReference type="Proteomes" id="UP000518752">
    <property type="component" value="Unassembled WGS sequence"/>
</dbReference>
<evidence type="ECO:0000313" key="3">
    <source>
        <dbReference type="EMBL" id="KAF5349070.1"/>
    </source>
</evidence>
<feature type="compositionally biased region" description="Polar residues" evidence="1">
    <location>
        <begin position="335"/>
        <end position="350"/>
    </location>
</feature>
<sequence length="521" mass="55735">MVLLFESLAPDALKFLQVSHKQPPTLCLEIALFHILKGRSHENGFFSPILRCSVLHMSSVRRGRVSSIFRSFFFLSLLLLSGFVLDHINAAPINTTFDDTHSAFSFVGIDWNSITPNHPCGQCSSTLDPSLTYNSSWHDGSSVGLTGTFQFEGSAVFLYGITGAAQTGTMAFTVDDGPSINNPNLDDVSQSVQHVYNTLLFSSSGLSNDKHTLSWKINAVDSPAAFAAAAVHVTLIDYAVVTSDIPDPSSSNTQGPVIPSTVVSTTTSTIRLHDAPSTSDGGHSDASSSSVIPTSNSTLFTGTTKTSSAAIPSNSSALNSSSSASTSIAAVLGTAPNSTSNPAPTASPNDSSGSMSRGTSQSHVRLIVGAAVGGTAGAAVVLCIILFIWRKRYLAQHHQTNRFRLILPEDGGPRDPHRTEMLYPSEKSQENIQLREHEPSREPVEAYVDVDSADETEAARQIQEAPRQIQQTIPDIDPVNNDDANADGRVQGMEQRIAMLEMLLQPPIRDRPVPPTPPPPY</sequence>
<feature type="region of interest" description="Disordered" evidence="1">
    <location>
        <begin position="272"/>
        <end position="293"/>
    </location>
</feature>
<evidence type="ECO:0000256" key="1">
    <source>
        <dbReference type="SAM" id="MobiDB-lite"/>
    </source>
</evidence>
<keyword evidence="2" id="KW-1133">Transmembrane helix</keyword>
<reference evidence="3 4" key="1">
    <citation type="journal article" date="2020" name="ISME J.">
        <title>Uncovering the hidden diversity of litter-decomposition mechanisms in mushroom-forming fungi.</title>
        <authorList>
            <person name="Floudas D."/>
            <person name="Bentzer J."/>
            <person name="Ahren D."/>
            <person name="Johansson T."/>
            <person name="Persson P."/>
            <person name="Tunlid A."/>
        </authorList>
    </citation>
    <scope>NUCLEOTIDE SEQUENCE [LARGE SCALE GENOMIC DNA]</scope>
    <source>
        <strain evidence="3 4">CBS 406.79</strain>
    </source>
</reference>
<dbReference type="AlphaFoldDB" id="A0A8H5CW59"/>
<dbReference type="OrthoDB" id="3045159at2759"/>
<evidence type="ECO:0000256" key="2">
    <source>
        <dbReference type="SAM" id="Phobius"/>
    </source>
</evidence>
<name>A0A8H5CW59_9AGAR</name>
<keyword evidence="4" id="KW-1185">Reference proteome</keyword>
<protein>
    <submittedName>
        <fullName evidence="3">Uncharacterized protein</fullName>
    </submittedName>
</protein>
<dbReference type="Gene3D" id="2.60.120.260">
    <property type="entry name" value="Galactose-binding domain-like"/>
    <property type="match status" value="1"/>
</dbReference>
<keyword evidence="2" id="KW-0812">Transmembrane</keyword>
<comment type="caution">
    <text evidence="3">The sequence shown here is derived from an EMBL/GenBank/DDBJ whole genome shotgun (WGS) entry which is preliminary data.</text>
</comment>
<feature type="region of interest" description="Disordered" evidence="1">
    <location>
        <begin position="333"/>
        <end position="358"/>
    </location>
</feature>
<evidence type="ECO:0000313" key="4">
    <source>
        <dbReference type="Proteomes" id="UP000518752"/>
    </source>
</evidence>
<keyword evidence="2" id="KW-0472">Membrane</keyword>
<feature type="compositionally biased region" description="Low complexity" evidence="1">
    <location>
        <begin position="277"/>
        <end position="293"/>
    </location>
</feature>
<feature type="transmembrane region" description="Helical" evidence="2">
    <location>
        <begin position="366"/>
        <end position="389"/>
    </location>
</feature>
<proteinExistence type="predicted"/>
<organism evidence="3 4">
    <name type="scientific">Collybiopsis confluens</name>
    <dbReference type="NCBI Taxonomy" id="2823264"/>
    <lineage>
        <taxon>Eukaryota</taxon>
        <taxon>Fungi</taxon>
        <taxon>Dikarya</taxon>
        <taxon>Basidiomycota</taxon>
        <taxon>Agaricomycotina</taxon>
        <taxon>Agaricomycetes</taxon>
        <taxon>Agaricomycetidae</taxon>
        <taxon>Agaricales</taxon>
        <taxon>Marasmiineae</taxon>
        <taxon>Omphalotaceae</taxon>
        <taxon>Collybiopsis</taxon>
    </lineage>
</organism>
<accession>A0A8H5CW59</accession>